<protein>
    <submittedName>
        <fullName evidence="4">Heavy metal transport/detoxification superfamily protein</fullName>
    </submittedName>
</protein>
<evidence type="ECO:0000256" key="1">
    <source>
        <dbReference type="ARBA" id="ARBA00004170"/>
    </source>
</evidence>
<comment type="caution">
    <text evidence="4">The sequence shown here is derived from an EMBL/GenBank/DDBJ whole genome shotgun (WGS) entry which is preliminary data.</text>
</comment>
<dbReference type="AlphaFoldDB" id="A0A7J0FXB4"/>
<name>A0A7J0FXB4_9ERIC</name>
<keyword evidence="5" id="KW-1185">Reference proteome</keyword>
<evidence type="ECO:0000313" key="4">
    <source>
        <dbReference type="EMBL" id="GFZ03335.1"/>
    </source>
</evidence>
<accession>A0A7J0FXB4</accession>
<organism evidence="4 5">
    <name type="scientific">Actinidia rufa</name>
    <dbReference type="NCBI Taxonomy" id="165716"/>
    <lineage>
        <taxon>Eukaryota</taxon>
        <taxon>Viridiplantae</taxon>
        <taxon>Streptophyta</taxon>
        <taxon>Embryophyta</taxon>
        <taxon>Tracheophyta</taxon>
        <taxon>Spermatophyta</taxon>
        <taxon>Magnoliopsida</taxon>
        <taxon>eudicotyledons</taxon>
        <taxon>Gunneridae</taxon>
        <taxon>Pentapetalae</taxon>
        <taxon>asterids</taxon>
        <taxon>Ericales</taxon>
        <taxon>Actinidiaceae</taxon>
        <taxon>Actinidia</taxon>
    </lineage>
</organism>
<dbReference type="GO" id="GO:1900150">
    <property type="term" value="P:regulation of defense response to fungus"/>
    <property type="evidence" value="ECO:0007669"/>
    <property type="project" value="InterPro"/>
</dbReference>
<dbReference type="GO" id="GO:0046872">
    <property type="term" value="F:metal ion binding"/>
    <property type="evidence" value="ECO:0007669"/>
    <property type="project" value="InterPro"/>
</dbReference>
<dbReference type="InterPro" id="IPR036163">
    <property type="entry name" value="HMA_dom_sf"/>
</dbReference>
<feature type="domain" description="HMA" evidence="3">
    <location>
        <begin position="2"/>
        <end position="47"/>
    </location>
</feature>
<dbReference type="PANTHER" id="PTHR47488:SF7">
    <property type="entry name" value="HEAVY METAL TRANSPORT_DETOXIFICATION SUPERFAMILY PROTEIN"/>
    <property type="match status" value="1"/>
</dbReference>
<comment type="subcellular location">
    <subcellularLocation>
        <location evidence="1">Membrane</location>
        <topology evidence="1">Peripheral membrane protein</topology>
    </subcellularLocation>
</comment>
<sequence length="404" mass="44285">MVLKVVDLHCYSCYKKIKKVLCKFPEIRNQVYDEKANTVTITVVCCNPEKIRDKLYCKCGKAITSIEINPHPHPPPPSKPKVTPESPKPPPPPPPPPSHECKCKPAKPPPPPPHECKCKPPPPPPPYECKCKTKVLVPPAPAPAPAPAPTPTPTPAPTPPPAPVVCCRQCSEGHSGGPCYRWYGRPVPCYDGLCEREEEGWIDHPDTSTSSGDYSCPRCLNATACKTATSMTIIAEEEDILDHHVRKMNDTIPTATPSLLVLIILKINFENIYFGPLNVILAPSTTTYKDALISVGTTSTNLTALPQEEILEDKVADDEDTNCPVIKLSIEDNCPVIRQPWKQSLVLKVIGRSFSPQQLMYHLHAFWNTAAAQPTVIALAAGFMLVKILSDEETTNELLRVCGP</sequence>
<evidence type="ECO:0000256" key="2">
    <source>
        <dbReference type="SAM" id="MobiDB-lite"/>
    </source>
</evidence>
<dbReference type="OrthoDB" id="785270at2759"/>
<dbReference type="SUPFAM" id="SSF55008">
    <property type="entry name" value="HMA, heavy metal-associated domain"/>
    <property type="match status" value="1"/>
</dbReference>
<dbReference type="Pfam" id="PF00403">
    <property type="entry name" value="HMA"/>
    <property type="match status" value="1"/>
</dbReference>
<feature type="region of interest" description="Disordered" evidence="2">
    <location>
        <begin position="68"/>
        <end position="93"/>
    </location>
</feature>
<evidence type="ECO:0000313" key="5">
    <source>
        <dbReference type="Proteomes" id="UP000585474"/>
    </source>
</evidence>
<dbReference type="EMBL" id="BJWL01000015">
    <property type="protein sequence ID" value="GFZ03335.1"/>
    <property type="molecule type" value="Genomic_DNA"/>
</dbReference>
<reference evidence="4 5" key="1">
    <citation type="submission" date="2019-07" db="EMBL/GenBank/DDBJ databases">
        <title>De Novo Assembly of kiwifruit Actinidia rufa.</title>
        <authorList>
            <person name="Sugita-Konishi S."/>
            <person name="Sato K."/>
            <person name="Mori E."/>
            <person name="Abe Y."/>
            <person name="Kisaki G."/>
            <person name="Hamano K."/>
            <person name="Suezawa K."/>
            <person name="Otani M."/>
            <person name="Fukuda T."/>
            <person name="Manabe T."/>
            <person name="Gomi K."/>
            <person name="Tabuchi M."/>
            <person name="Akimitsu K."/>
            <person name="Kataoka I."/>
        </authorList>
    </citation>
    <scope>NUCLEOTIDE SEQUENCE [LARGE SCALE GENOMIC DNA]</scope>
    <source>
        <strain evidence="5">cv. Fuchu</strain>
    </source>
</reference>
<dbReference type="GO" id="GO:0016020">
    <property type="term" value="C:membrane"/>
    <property type="evidence" value="ECO:0007669"/>
    <property type="project" value="UniProtKB-SubCell"/>
</dbReference>
<dbReference type="PANTHER" id="PTHR47488">
    <property type="entry name" value="HEAVY METAL TRANSPORT/DETOXIFICATION SUPERFAMILY PROTEIN"/>
    <property type="match status" value="1"/>
</dbReference>
<proteinExistence type="predicted"/>
<dbReference type="Proteomes" id="UP000585474">
    <property type="component" value="Unassembled WGS sequence"/>
</dbReference>
<dbReference type="InterPro" id="IPR044169">
    <property type="entry name" value="PI21"/>
</dbReference>
<dbReference type="PRINTS" id="PR01217">
    <property type="entry name" value="PRICHEXTENSN"/>
</dbReference>
<evidence type="ECO:0000259" key="3">
    <source>
        <dbReference type="Pfam" id="PF00403"/>
    </source>
</evidence>
<dbReference type="InterPro" id="IPR006121">
    <property type="entry name" value="HMA_dom"/>
</dbReference>
<dbReference type="Gene3D" id="3.30.70.100">
    <property type="match status" value="1"/>
</dbReference>
<dbReference type="CDD" id="cd00371">
    <property type="entry name" value="HMA"/>
    <property type="match status" value="1"/>
</dbReference>
<gene>
    <name evidence="4" type="ORF">Acr_15g0019430</name>
</gene>
<dbReference type="GO" id="GO:0009626">
    <property type="term" value="P:plant-type hypersensitive response"/>
    <property type="evidence" value="ECO:0007669"/>
    <property type="project" value="UniProtKB-KW"/>
</dbReference>